<keyword evidence="3" id="KW-0804">Transcription</keyword>
<keyword evidence="1" id="KW-0805">Transcription regulation</keyword>
<evidence type="ECO:0000313" key="5">
    <source>
        <dbReference type="EMBL" id="TKC86809.1"/>
    </source>
</evidence>
<evidence type="ECO:0000313" key="6">
    <source>
        <dbReference type="Proteomes" id="UP000305539"/>
    </source>
</evidence>
<feature type="domain" description="HTH araC/xylS-type" evidence="4">
    <location>
        <begin position="196"/>
        <end position="294"/>
    </location>
</feature>
<dbReference type="PROSITE" id="PS01124">
    <property type="entry name" value="HTH_ARAC_FAMILY_2"/>
    <property type="match status" value="1"/>
</dbReference>
<evidence type="ECO:0000256" key="1">
    <source>
        <dbReference type="ARBA" id="ARBA00023015"/>
    </source>
</evidence>
<name>A0A4U1I0Z4_9BURK</name>
<dbReference type="Gene3D" id="1.10.10.60">
    <property type="entry name" value="Homeodomain-like"/>
    <property type="match status" value="2"/>
</dbReference>
<dbReference type="PANTHER" id="PTHR46796">
    <property type="entry name" value="HTH-TYPE TRANSCRIPTIONAL ACTIVATOR RHAS-RELATED"/>
    <property type="match status" value="1"/>
</dbReference>
<protein>
    <submittedName>
        <fullName evidence="5">Helix-turn-helix transcriptional regulator</fullName>
    </submittedName>
</protein>
<dbReference type="Pfam" id="PF12833">
    <property type="entry name" value="HTH_18"/>
    <property type="match status" value="1"/>
</dbReference>
<dbReference type="GO" id="GO:0043565">
    <property type="term" value="F:sequence-specific DNA binding"/>
    <property type="evidence" value="ECO:0007669"/>
    <property type="project" value="InterPro"/>
</dbReference>
<dbReference type="SUPFAM" id="SSF46689">
    <property type="entry name" value="Homeodomain-like"/>
    <property type="match status" value="2"/>
</dbReference>
<dbReference type="PANTHER" id="PTHR46796:SF14">
    <property type="entry name" value="TRANSCRIPTIONAL REGULATORY PROTEIN"/>
    <property type="match status" value="1"/>
</dbReference>
<dbReference type="InterPro" id="IPR018062">
    <property type="entry name" value="HTH_AraC-typ_CS"/>
</dbReference>
<dbReference type="AlphaFoldDB" id="A0A4U1I0Z4"/>
<accession>A0A4U1I0Z4</accession>
<evidence type="ECO:0000256" key="3">
    <source>
        <dbReference type="ARBA" id="ARBA00023163"/>
    </source>
</evidence>
<dbReference type="SMART" id="SM00342">
    <property type="entry name" value="HTH_ARAC"/>
    <property type="match status" value="1"/>
</dbReference>
<keyword evidence="2" id="KW-0238">DNA-binding</keyword>
<dbReference type="Proteomes" id="UP000305539">
    <property type="component" value="Unassembled WGS sequence"/>
</dbReference>
<organism evidence="5 6">
    <name type="scientific">Trinickia terrae</name>
    <dbReference type="NCBI Taxonomy" id="2571161"/>
    <lineage>
        <taxon>Bacteria</taxon>
        <taxon>Pseudomonadati</taxon>
        <taxon>Pseudomonadota</taxon>
        <taxon>Betaproteobacteria</taxon>
        <taxon>Burkholderiales</taxon>
        <taxon>Burkholderiaceae</taxon>
        <taxon>Trinickia</taxon>
    </lineage>
</organism>
<evidence type="ECO:0000256" key="2">
    <source>
        <dbReference type="ARBA" id="ARBA00023125"/>
    </source>
</evidence>
<dbReference type="RefSeq" id="WP_136896702.1">
    <property type="nucleotide sequence ID" value="NZ_SWJE01000010.1"/>
</dbReference>
<dbReference type="GO" id="GO:0003700">
    <property type="term" value="F:DNA-binding transcription factor activity"/>
    <property type="evidence" value="ECO:0007669"/>
    <property type="project" value="InterPro"/>
</dbReference>
<dbReference type="InterPro" id="IPR018060">
    <property type="entry name" value="HTH_AraC"/>
</dbReference>
<reference evidence="5 6" key="1">
    <citation type="submission" date="2019-04" db="EMBL/GenBank/DDBJ databases">
        <title>Trinickia sp. 7GSK02, isolated from subtropical forest soil.</title>
        <authorList>
            <person name="Gao Z.-H."/>
            <person name="Qiu L.-H."/>
        </authorList>
    </citation>
    <scope>NUCLEOTIDE SEQUENCE [LARGE SCALE GENOMIC DNA]</scope>
    <source>
        <strain evidence="5 6">7GSK02</strain>
    </source>
</reference>
<dbReference type="InterPro" id="IPR009057">
    <property type="entry name" value="Homeodomain-like_sf"/>
</dbReference>
<evidence type="ECO:0000259" key="4">
    <source>
        <dbReference type="PROSITE" id="PS01124"/>
    </source>
</evidence>
<comment type="caution">
    <text evidence="5">The sequence shown here is derived from an EMBL/GenBank/DDBJ whole genome shotgun (WGS) entry which is preliminary data.</text>
</comment>
<keyword evidence="6" id="KW-1185">Reference proteome</keyword>
<dbReference type="OrthoDB" id="8890080at2"/>
<dbReference type="PRINTS" id="PR00032">
    <property type="entry name" value="HTHARAC"/>
</dbReference>
<sequence length="297" mass="31873">MGKIAVDLEHALARREAEGVEGRVTPRALARGAGWSAADVLCTNGPFDRPFEERHESVSIAMVIGGAFEYRSDAGAELMTPGAVLLGNEGACFECGHRHHVGDRCVAFHYAPDRFEAIAADAGIRSRDARFGTVRIPPLRALAPLVAAACAGVVSPAGMAWDELALALAGRALRLAAGMPAQDARAVPEPALARIAPVLRLIDSAPDDGLSVERLAQHAGLSPYHFLRTFERATGVTPHQYLLRARLRNAAQRLAGEPAKIVDIALECGFNDVSNFNHAFRAEFGASPRAYRLRMQR</sequence>
<gene>
    <name evidence="5" type="ORF">FAZ69_19360</name>
</gene>
<proteinExistence type="predicted"/>
<dbReference type="PROSITE" id="PS00041">
    <property type="entry name" value="HTH_ARAC_FAMILY_1"/>
    <property type="match status" value="1"/>
</dbReference>
<dbReference type="InterPro" id="IPR020449">
    <property type="entry name" value="Tscrpt_reg_AraC-type_HTH"/>
</dbReference>
<dbReference type="EMBL" id="SWJE01000010">
    <property type="protein sequence ID" value="TKC86809.1"/>
    <property type="molecule type" value="Genomic_DNA"/>
</dbReference>
<dbReference type="InterPro" id="IPR050204">
    <property type="entry name" value="AraC_XylS_family_regulators"/>
</dbReference>